<accession>A0A1V2H6A2</accession>
<dbReference type="Gene3D" id="3.30.70.100">
    <property type="match status" value="1"/>
</dbReference>
<dbReference type="InterPro" id="IPR007138">
    <property type="entry name" value="ABM_dom"/>
</dbReference>
<organism evidence="2 3">
    <name type="scientific">Teichococcus deserti</name>
    <dbReference type="NCBI Taxonomy" id="1817963"/>
    <lineage>
        <taxon>Bacteria</taxon>
        <taxon>Pseudomonadati</taxon>
        <taxon>Pseudomonadota</taxon>
        <taxon>Alphaproteobacteria</taxon>
        <taxon>Acetobacterales</taxon>
        <taxon>Roseomonadaceae</taxon>
        <taxon>Roseomonas</taxon>
    </lineage>
</organism>
<dbReference type="InterPro" id="IPR050744">
    <property type="entry name" value="AI-2_Isomerase_LsrG"/>
</dbReference>
<evidence type="ECO:0000259" key="1">
    <source>
        <dbReference type="PROSITE" id="PS51725"/>
    </source>
</evidence>
<dbReference type="RefSeq" id="WP_076956902.1">
    <property type="nucleotide sequence ID" value="NZ_MLCO01000066.1"/>
</dbReference>
<evidence type="ECO:0000313" key="3">
    <source>
        <dbReference type="Proteomes" id="UP000188879"/>
    </source>
</evidence>
<protein>
    <submittedName>
        <fullName evidence="2">Antibiotic biosynthesis monooxygenase</fullName>
    </submittedName>
</protein>
<sequence>MIHVIAIITAKPGQREAVLREFRANMPAVLAEDGCIEYGPAVDAEGLGNAQFGADSFVVVEKWASPEALAAHAAAPHMKAYGERTREMVAARAIHVLKPAA</sequence>
<dbReference type="PANTHER" id="PTHR33336:SF3">
    <property type="entry name" value="ABM DOMAIN-CONTAINING PROTEIN"/>
    <property type="match status" value="1"/>
</dbReference>
<dbReference type="GO" id="GO:0004497">
    <property type="term" value="F:monooxygenase activity"/>
    <property type="evidence" value="ECO:0007669"/>
    <property type="project" value="UniProtKB-KW"/>
</dbReference>
<gene>
    <name evidence="2" type="ORF">BKE38_08410</name>
</gene>
<dbReference type="SUPFAM" id="SSF54909">
    <property type="entry name" value="Dimeric alpha+beta barrel"/>
    <property type="match status" value="1"/>
</dbReference>
<dbReference type="Pfam" id="PF03992">
    <property type="entry name" value="ABM"/>
    <property type="match status" value="1"/>
</dbReference>
<dbReference type="GO" id="GO:0005829">
    <property type="term" value="C:cytosol"/>
    <property type="evidence" value="ECO:0007669"/>
    <property type="project" value="TreeGrafter"/>
</dbReference>
<dbReference type="Proteomes" id="UP000188879">
    <property type="component" value="Unassembled WGS sequence"/>
</dbReference>
<reference evidence="2 3" key="1">
    <citation type="submission" date="2016-10" db="EMBL/GenBank/DDBJ databases">
        <title>Draft Genome sequence of Roseomonas sp. strain M3.</title>
        <authorList>
            <person name="Subhash Y."/>
            <person name="Lee S."/>
        </authorList>
    </citation>
    <scope>NUCLEOTIDE SEQUENCE [LARGE SCALE GENOMIC DNA]</scope>
    <source>
        <strain evidence="2 3">M3</strain>
    </source>
</reference>
<comment type="caution">
    <text evidence="2">The sequence shown here is derived from an EMBL/GenBank/DDBJ whole genome shotgun (WGS) entry which is preliminary data.</text>
</comment>
<dbReference type="OrthoDB" id="287932at2"/>
<dbReference type="PANTHER" id="PTHR33336">
    <property type="entry name" value="QUINOL MONOOXYGENASE YGIN-RELATED"/>
    <property type="match status" value="1"/>
</dbReference>
<name>A0A1V2H6A2_9PROT</name>
<keyword evidence="3" id="KW-1185">Reference proteome</keyword>
<dbReference type="InterPro" id="IPR011008">
    <property type="entry name" value="Dimeric_a/b-barrel"/>
</dbReference>
<keyword evidence="2" id="KW-0503">Monooxygenase</keyword>
<dbReference type="PROSITE" id="PS51725">
    <property type="entry name" value="ABM"/>
    <property type="match status" value="1"/>
</dbReference>
<keyword evidence="2" id="KW-0560">Oxidoreductase</keyword>
<feature type="domain" description="ABM" evidence="1">
    <location>
        <begin position="2"/>
        <end position="97"/>
    </location>
</feature>
<evidence type="ECO:0000313" key="2">
    <source>
        <dbReference type="EMBL" id="ONG55798.1"/>
    </source>
</evidence>
<dbReference type="AlphaFoldDB" id="A0A1V2H6A2"/>
<proteinExistence type="predicted"/>
<dbReference type="EMBL" id="MLCO01000066">
    <property type="protein sequence ID" value="ONG55798.1"/>
    <property type="molecule type" value="Genomic_DNA"/>
</dbReference>